<gene>
    <name evidence="1" type="ORF">B0H17DRAFT_963456</name>
</gene>
<accession>A0AAD7BPD9</accession>
<dbReference type="EMBL" id="JARKIE010000589">
    <property type="protein sequence ID" value="KAJ7626229.1"/>
    <property type="molecule type" value="Genomic_DNA"/>
</dbReference>
<evidence type="ECO:0000313" key="1">
    <source>
        <dbReference type="EMBL" id="KAJ7626229.1"/>
    </source>
</evidence>
<keyword evidence="2" id="KW-1185">Reference proteome</keyword>
<proteinExistence type="predicted"/>
<organism evidence="1 2">
    <name type="scientific">Mycena rosella</name>
    <name type="common">Pink bonnet</name>
    <name type="synonym">Agaricus rosellus</name>
    <dbReference type="NCBI Taxonomy" id="1033263"/>
    <lineage>
        <taxon>Eukaryota</taxon>
        <taxon>Fungi</taxon>
        <taxon>Dikarya</taxon>
        <taxon>Basidiomycota</taxon>
        <taxon>Agaricomycotina</taxon>
        <taxon>Agaricomycetes</taxon>
        <taxon>Agaricomycetidae</taxon>
        <taxon>Agaricales</taxon>
        <taxon>Marasmiineae</taxon>
        <taxon>Mycenaceae</taxon>
        <taxon>Mycena</taxon>
    </lineage>
</organism>
<reference evidence="1" key="1">
    <citation type="submission" date="2023-03" db="EMBL/GenBank/DDBJ databases">
        <title>Massive genome expansion in bonnet fungi (Mycena s.s.) driven by repeated elements and novel gene families across ecological guilds.</title>
        <authorList>
            <consortium name="Lawrence Berkeley National Laboratory"/>
            <person name="Harder C.B."/>
            <person name="Miyauchi S."/>
            <person name="Viragh M."/>
            <person name="Kuo A."/>
            <person name="Thoen E."/>
            <person name="Andreopoulos B."/>
            <person name="Lu D."/>
            <person name="Skrede I."/>
            <person name="Drula E."/>
            <person name="Henrissat B."/>
            <person name="Morin E."/>
            <person name="Kohler A."/>
            <person name="Barry K."/>
            <person name="LaButti K."/>
            <person name="Morin E."/>
            <person name="Salamov A."/>
            <person name="Lipzen A."/>
            <person name="Mereny Z."/>
            <person name="Hegedus B."/>
            <person name="Baldrian P."/>
            <person name="Stursova M."/>
            <person name="Weitz H."/>
            <person name="Taylor A."/>
            <person name="Grigoriev I.V."/>
            <person name="Nagy L.G."/>
            <person name="Martin F."/>
            <person name="Kauserud H."/>
        </authorList>
    </citation>
    <scope>NUCLEOTIDE SEQUENCE</scope>
    <source>
        <strain evidence="1">CBHHK067</strain>
    </source>
</reference>
<comment type="caution">
    <text evidence="1">The sequence shown here is derived from an EMBL/GenBank/DDBJ whole genome shotgun (WGS) entry which is preliminary data.</text>
</comment>
<protein>
    <recommendedName>
        <fullName evidence="3">F-box domain-containing protein</fullName>
    </recommendedName>
</protein>
<dbReference type="Proteomes" id="UP001221757">
    <property type="component" value="Unassembled WGS sequence"/>
</dbReference>
<sequence>MYRALEIPEIVDGIVAEVRDIFTSRRADLVALARTCRAFQNPALDRIWRSQDTLSHLVRCLPRDLWDETTISREPVSARILYSFDLADILYLANSSGYRPHRHGTIFHVLRSN</sequence>
<evidence type="ECO:0008006" key="3">
    <source>
        <dbReference type="Google" id="ProtNLM"/>
    </source>
</evidence>
<dbReference type="AlphaFoldDB" id="A0AAD7BPD9"/>
<name>A0AAD7BPD9_MYCRO</name>
<evidence type="ECO:0000313" key="2">
    <source>
        <dbReference type="Proteomes" id="UP001221757"/>
    </source>
</evidence>